<dbReference type="SMART" id="SM00267">
    <property type="entry name" value="GGDEF"/>
    <property type="match status" value="1"/>
</dbReference>
<dbReference type="InterPro" id="IPR000014">
    <property type="entry name" value="PAS"/>
</dbReference>
<keyword evidence="6" id="KW-1185">Reference proteome</keyword>
<dbReference type="SUPFAM" id="SSF55073">
    <property type="entry name" value="Nucleotide cyclase"/>
    <property type="match status" value="1"/>
</dbReference>
<dbReference type="SMART" id="SM00091">
    <property type="entry name" value="PAS"/>
    <property type="match status" value="1"/>
</dbReference>
<evidence type="ECO:0000259" key="3">
    <source>
        <dbReference type="PROSITE" id="PS50883"/>
    </source>
</evidence>
<dbReference type="SMART" id="SM00065">
    <property type="entry name" value="GAF"/>
    <property type="match status" value="1"/>
</dbReference>
<organism evidence="5 6">
    <name type="scientific">Massilia aquatica</name>
    <dbReference type="NCBI Taxonomy" id="2609000"/>
    <lineage>
        <taxon>Bacteria</taxon>
        <taxon>Pseudomonadati</taxon>
        <taxon>Pseudomonadota</taxon>
        <taxon>Betaproteobacteria</taxon>
        <taxon>Burkholderiales</taxon>
        <taxon>Oxalobacteraceae</taxon>
        <taxon>Telluria group</taxon>
        <taxon>Massilia</taxon>
    </lineage>
</organism>
<gene>
    <name evidence="5" type="ORF">F1609_30960</name>
</gene>
<dbReference type="InterPro" id="IPR001633">
    <property type="entry name" value="EAL_dom"/>
</dbReference>
<name>A0ABX0MDT1_9BURK</name>
<dbReference type="Gene3D" id="3.30.70.270">
    <property type="match status" value="1"/>
</dbReference>
<feature type="domain" description="GGDEF" evidence="4">
    <location>
        <begin position="446"/>
        <end position="579"/>
    </location>
</feature>
<dbReference type="InterPro" id="IPR003018">
    <property type="entry name" value="GAF"/>
</dbReference>
<dbReference type="NCBIfam" id="TIGR00229">
    <property type="entry name" value="sensory_box"/>
    <property type="match status" value="1"/>
</dbReference>
<dbReference type="InterPro" id="IPR000700">
    <property type="entry name" value="PAS-assoc_C"/>
</dbReference>
<dbReference type="EMBL" id="VVIW01000034">
    <property type="protein sequence ID" value="NHZ44544.1"/>
    <property type="molecule type" value="Genomic_DNA"/>
</dbReference>
<dbReference type="SUPFAM" id="SSF55781">
    <property type="entry name" value="GAF domain-like"/>
    <property type="match status" value="1"/>
</dbReference>
<dbReference type="CDD" id="cd01949">
    <property type="entry name" value="GGDEF"/>
    <property type="match status" value="1"/>
</dbReference>
<feature type="domain" description="PAS" evidence="1">
    <location>
        <begin position="289"/>
        <end position="335"/>
    </location>
</feature>
<dbReference type="InterPro" id="IPR043128">
    <property type="entry name" value="Rev_trsase/Diguanyl_cyclase"/>
</dbReference>
<feature type="domain" description="EAL" evidence="3">
    <location>
        <begin position="588"/>
        <end position="842"/>
    </location>
</feature>
<dbReference type="PROSITE" id="PS50113">
    <property type="entry name" value="PAC"/>
    <property type="match status" value="1"/>
</dbReference>
<dbReference type="SMART" id="SM00052">
    <property type="entry name" value="EAL"/>
    <property type="match status" value="1"/>
</dbReference>
<protein>
    <submittedName>
        <fullName evidence="5">EAL domain-containing protein</fullName>
    </submittedName>
</protein>
<dbReference type="NCBIfam" id="TIGR00254">
    <property type="entry name" value="GGDEF"/>
    <property type="match status" value="1"/>
</dbReference>
<reference evidence="5 6" key="1">
    <citation type="submission" date="2019-09" db="EMBL/GenBank/DDBJ databases">
        <title>Taxonomy of Antarctic Massilia spp.: description of Massilia rubra sp. nov., Massilia aquatica sp. nov., Massilia mucilaginosa sp. nov., Massilia frigida sp. nov. isolated from streams, lakes and regoliths.</title>
        <authorList>
            <person name="Holochova P."/>
            <person name="Sedlacek I."/>
            <person name="Kralova S."/>
            <person name="Maslanova I."/>
            <person name="Busse H.-J."/>
            <person name="Stankova E."/>
            <person name="Vrbovska V."/>
            <person name="Kovarovic V."/>
            <person name="Bartak M."/>
            <person name="Svec P."/>
            <person name="Pantucek R."/>
        </authorList>
    </citation>
    <scope>NUCLEOTIDE SEQUENCE [LARGE SCALE GENOMIC DNA]</scope>
    <source>
        <strain evidence="5 6">CCM 8693</strain>
    </source>
</reference>
<dbReference type="SUPFAM" id="SSF141868">
    <property type="entry name" value="EAL domain-like"/>
    <property type="match status" value="1"/>
</dbReference>
<dbReference type="CDD" id="cd01948">
    <property type="entry name" value="EAL"/>
    <property type="match status" value="1"/>
</dbReference>
<dbReference type="SMART" id="SM00086">
    <property type="entry name" value="PAC"/>
    <property type="match status" value="1"/>
</dbReference>
<dbReference type="PANTHER" id="PTHR44757:SF2">
    <property type="entry name" value="BIOFILM ARCHITECTURE MAINTENANCE PROTEIN MBAA"/>
    <property type="match status" value="1"/>
</dbReference>
<dbReference type="PROSITE" id="PS50887">
    <property type="entry name" value="GGDEF"/>
    <property type="match status" value="1"/>
</dbReference>
<evidence type="ECO:0000259" key="2">
    <source>
        <dbReference type="PROSITE" id="PS50113"/>
    </source>
</evidence>
<dbReference type="InterPro" id="IPR001610">
    <property type="entry name" value="PAC"/>
</dbReference>
<dbReference type="SUPFAM" id="SSF55785">
    <property type="entry name" value="PYP-like sensor domain (PAS domain)"/>
    <property type="match status" value="1"/>
</dbReference>
<evidence type="ECO:0000313" key="6">
    <source>
        <dbReference type="Proteomes" id="UP000819052"/>
    </source>
</evidence>
<proteinExistence type="predicted"/>
<dbReference type="InterPro" id="IPR035965">
    <property type="entry name" value="PAS-like_dom_sf"/>
</dbReference>
<dbReference type="Pfam" id="PF00563">
    <property type="entry name" value="EAL"/>
    <property type="match status" value="1"/>
</dbReference>
<feature type="domain" description="PAC" evidence="2">
    <location>
        <begin position="362"/>
        <end position="414"/>
    </location>
</feature>
<dbReference type="Proteomes" id="UP000819052">
    <property type="component" value="Unassembled WGS sequence"/>
</dbReference>
<evidence type="ECO:0000313" key="5">
    <source>
        <dbReference type="EMBL" id="NHZ44544.1"/>
    </source>
</evidence>
<dbReference type="InterPro" id="IPR000160">
    <property type="entry name" value="GGDEF_dom"/>
</dbReference>
<dbReference type="PANTHER" id="PTHR44757">
    <property type="entry name" value="DIGUANYLATE CYCLASE DGCP"/>
    <property type="match status" value="1"/>
</dbReference>
<dbReference type="InterPro" id="IPR035919">
    <property type="entry name" value="EAL_sf"/>
</dbReference>
<dbReference type="PROSITE" id="PS50883">
    <property type="entry name" value="EAL"/>
    <property type="match status" value="1"/>
</dbReference>
<evidence type="ECO:0000259" key="1">
    <source>
        <dbReference type="PROSITE" id="PS50112"/>
    </source>
</evidence>
<dbReference type="InterPro" id="IPR029787">
    <property type="entry name" value="Nucleotide_cyclase"/>
</dbReference>
<dbReference type="InterPro" id="IPR029016">
    <property type="entry name" value="GAF-like_dom_sf"/>
</dbReference>
<dbReference type="Pfam" id="PF00990">
    <property type="entry name" value="GGDEF"/>
    <property type="match status" value="1"/>
</dbReference>
<dbReference type="Gene3D" id="3.30.450.20">
    <property type="entry name" value="PAS domain"/>
    <property type="match status" value="1"/>
</dbReference>
<dbReference type="Gene3D" id="3.30.450.40">
    <property type="match status" value="1"/>
</dbReference>
<dbReference type="Pfam" id="PF13426">
    <property type="entry name" value="PAS_9"/>
    <property type="match status" value="1"/>
</dbReference>
<dbReference type="CDD" id="cd00130">
    <property type="entry name" value="PAS"/>
    <property type="match status" value="1"/>
</dbReference>
<sequence length="867" mass="93470">MALARSCGVERVLAKPADPDDILAAVHGELGLAHQAPEHSDAQAASAPLNMDMGTDLRGSIDDALVSARQALGALLERHEVANPTLGADLATLLGERMSGLRSLAARLGALEEMGLRLTGERNPDIMLSVFLQAAGAILDADCMAVCLLDSGEQRVRHLGVLGVARDVLSETALERERLPGCLLDQPLALRVQGQAALPAGHPPVGAFLGLAIRDRNQLYGWMYCTRGSGAEPFSHEDERIGVTLGAQLAVAYENLCLYEVVQRHAAQLQLEAAARQQADRALHDSEQRLRLSARILESTQESIMMTDANADIIAVNPAFEQITGYSEASVLGRNPRLLRSGRHDGAFYRAIWASLTSTGQWRGEIWNRRKNGQVYPERISINAVRGASGEVDAYVSVSSDISALKAAHHQVDFLSNHDPLTLLPNRSVLTERMQQAIASARHGDRQIALLLFNIDRLQRINDSLGHEAGDALLREVARRAGLLAGPADSLAHLGSDEFVLLLTECLDSDAIIVAVRRLIDEIAQPFHAGGHELIVTTSVGISIYPRDGANPSELLKAADVALSHMKDAGRNGFRFFKGEMNAHALRWMALETHLRRAIERNELSLHYQPQVSLADGRICSMEALLRWSSPELGQVGPGDFIALAEDTGLILPIGNWVIRQACLQNKAWQDAGLAPLRVAVNVSAHQFTAGTVPAVVREALRESGLAPQYLEIELTESVMMRDSEAAEVQLAELTGMGVSISLDDFGTGYSSLGYLSRFMLDKLKIDQSFVRNIITDPRSAAIAQATIALAHGLSLSVVAEGVETQEQLAFLQRIGCDEVQGYLFSRPLAADAMATLMASGARLALPAPADTLPPSLPASLPASPKE</sequence>
<evidence type="ECO:0000259" key="4">
    <source>
        <dbReference type="PROSITE" id="PS50887"/>
    </source>
</evidence>
<comment type="caution">
    <text evidence="5">The sequence shown here is derived from an EMBL/GenBank/DDBJ whole genome shotgun (WGS) entry which is preliminary data.</text>
</comment>
<dbReference type="Pfam" id="PF01590">
    <property type="entry name" value="GAF"/>
    <property type="match status" value="1"/>
</dbReference>
<dbReference type="Gene3D" id="3.20.20.450">
    <property type="entry name" value="EAL domain"/>
    <property type="match status" value="1"/>
</dbReference>
<accession>A0ABX0MDT1</accession>
<dbReference type="PROSITE" id="PS50112">
    <property type="entry name" value="PAS"/>
    <property type="match status" value="1"/>
</dbReference>
<dbReference type="InterPro" id="IPR052155">
    <property type="entry name" value="Biofilm_reg_signaling"/>
</dbReference>